<dbReference type="AlphaFoldDB" id="M4B7V5"/>
<reference evidence="1" key="2">
    <citation type="submission" date="2015-06" db="UniProtKB">
        <authorList>
            <consortium name="EnsemblProtists"/>
        </authorList>
    </citation>
    <scope>IDENTIFICATION</scope>
    <source>
        <strain evidence="1">Emoy2</strain>
    </source>
</reference>
<dbReference type="InParanoid" id="M4B7V5"/>
<sequence length="96" mass="11059">MWYQQEGNPRHTKVLYTSHTTSDVATLARTRLGEDQIKPKNWSDVHFVHIAGTSVQKGTNAVLDCWISRPDFPPFNVYMDGSVYNKRLKAKYESKT</sequence>
<evidence type="ECO:0000313" key="1">
    <source>
        <dbReference type="EnsemblProtists" id="HpaP802357"/>
    </source>
</evidence>
<dbReference type="VEuPathDB" id="FungiDB:HpaG802357"/>
<dbReference type="Proteomes" id="UP000011713">
    <property type="component" value="Unassembled WGS sequence"/>
</dbReference>
<protein>
    <submittedName>
        <fullName evidence="1">Uncharacterized protein</fullName>
    </submittedName>
</protein>
<proteinExistence type="predicted"/>
<dbReference type="HOGENOM" id="CLU_2364117_0_0_1"/>
<accession>M4B7V5</accession>
<dbReference type="EMBL" id="JH597876">
    <property type="status" value="NOT_ANNOTATED_CDS"/>
    <property type="molecule type" value="Genomic_DNA"/>
</dbReference>
<dbReference type="EnsemblProtists" id="HpaT802357">
    <property type="protein sequence ID" value="HpaP802357"/>
    <property type="gene ID" value="HpaG802357"/>
</dbReference>
<keyword evidence="2" id="KW-1185">Reference proteome</keyword>
<organism evidence="1 2">
    <name type="scientific">Hyaloperonospora arabidopsidis (strain Emoy2)</name>
    <name type="common">Downy mildew agent</name>
    <name type="synonym">Peronospora arabidopsidis</name>
    <dbReference type="NCBI Taxonomy" id="559515"/>
    <lineage>
        <taxon>Eukaryota</taxon>
        <taxon>Sar</taxon>
        <taxon>Stramenopiles</taxon>
        <taxon>Oomycota</taxon>
        <taxon>Peronosporomycetes</taxon>
        <taxon>Peronosporales</taxon>
        <taxon>Peronosporaceae</taxon>
        <taxon>Hyaloperonospora</taxon>
    </lineage>
</organism>
<reference evidence="2" key="1">
    <citation type="journal article" date="2010" name="Science">
        <title>Signatures of adaptation to obligate biotrophy in the Hyaloperonospora arabidopsidis genome.</title>
        <authorList>
            <person name="Baxter L."/>
            <person name="Tripathy S."/>
            <person name="Ishaque N."/>
            <person name="Boot N."/>
            <person name="Cabral A."/>
            <person name="Kemen E."/>
            <person name="Thines M."/>
            <person name="Ah-Fong A."/>
            <person name="Anderson R."/>
            <person name="Badejoko W."/>
            <person name="Bittner-Eddy P."/>
            <person name="Boore J.L."/>
            <person name="Chibucos M.C."/>
            <person name="Coates M."/>
            <person name="Dehal P."/>
            <person name="Delehaunty K."/>
            <person name="Dong S."/>
            <person name="Downton P."/>
            <person name="Dumas B."/>
            <person name="Fabro G."/>
            <person name="Fronick C."/>
            <person name="Fuerstenberg S.I."/>
            <person name="Fulton L."/>
            <person name="Gaulin E."/>
            <person name="Govers F."/>
            <person name="Hughes L."/>
            <person name="Humphray S."/>
            <person name="Jiang R.H."/>
            <person name="Judelson H."/>
            <person name="Kamoun S."/>
            <person name="Kyung K."/>
            <person name="Meijer H."/>
            <person name="Minx P."/>
            <person name="Morris P."/>
            <person name="Nelson J."/>
            <person name="Phuntumart V."/>
            <person name="Qutob D."/>
            <person name="Rehmany A."/>
            <person name="Rougon-Cardoso A."/>
            <person name="Ryden P."/>
            <person name="Torto-Alalibo T."/>
            <person name="Studholme D."/>
            <person name="Wang Y."/>
            <person name="Win J."/>
            <person name="Wood J."/>
            <person name="Clifton S.W."/>
            <person name="Rogers J."/>
            <person name="Van den Ackerveken G."/>
            <person name="Jones J.D."/>
            <person name="McDowell J.M."/>
            <person name="Beynon J."/>
            <person name="Tyler B.M."/>
        </authorList>
    </citation>
    <scope>NUCLEOTIDE SEQUENCE [LARGE SCALE GENOMIC DNA]</scope>
    <source>
        <strain evidence="2">Emoy2</strain>
    </source>
</reference>
<dbReference type="eggNOG" id="ENOG502QQNI">
    <property type="taxonomic scope" value="Eukaryota"/>
</dbReference>
<evidence type="ECO:0000313" key="2">
    <source>
        <dbReference type="Proteomes" id="UP000011713"/>
    </source>
</evidence>
<name>M4B7V5_HYAAE</name>